<dbReference type="Gene3D" id="3.40.30.10">
    <property type="entry name" value="Glutaredoxin"/>
    <property type="match status" value="1"/>
</dbReference>
<dbReference type="RefSeq" id="WP_037467957.1">
    <property type="nucleotide sequence ID" value="NZ_BCZD01000064.1"/>
</dbReference>
<feature type="domain" description="GST N-terminal" evidence="2">
    <location>
        <begin position="1"/>
        <end position="87"/>
    </location>
</feature>
<dbReference type="InterPro" id="IPR040079">
    <property type="entry name" value="Glutathione_S-Trfase"/>
</dbReference>
<organism evidence="4 5">
    <name type="scientific">Sphingobium herbicidovorans (strain ATCC 700291 / DSM 11019 / CCUG 56400 / KCTC 2939 / LMG 18315 / NBRC 16415 / MH)</name>
    <name type="common">Sphingomonas herbicidovorans</name>
    <dbReference type="NCBI Taxonomy" id="1219045"/>
    <lineage>
        <taxon>Bacteria</taxon>
        <taxon>Pseudomonadati</taxon>
        <taxon>Pseudomonadota</taxon>
        <taxon>Alphaproteobacteria</taxon>
        <taxon>Sphingomonadales</taxon>
        <taxon>Sphingomonadaceae</taxon>
        <taxon>Sphingobium</taxon>
    </lineage>
</organism>
<protein>
    <submittedName>
        <fullName evidence="4">Glutathione S-transferase domain protein</fullName>
    </submittedName>
</protein>
<comment type="similarity">
    <text evidence="1">Belongs to the GST superfamily.</text>
</comment>
<dbReference type="SUPFAM" id="SSF52833">
    <property type="entry name" value="Thioredoxin-like"/>
    <property type="match status" value="1"/>
</dbReference>
<dbReference type="CDD" id="cd10291">
    <property type="entry name" value="GST_C_YfcG_like"/>
    <property type="match status" value="1"/>
</dbReference>
<dbReference type="Proteomes" id="UP000024284">
    <property type="component" value="Unassembled WGS sequence"/>
</dbReference>
<accession>A0A086P6J6</accession>
<reference evidence="4" key="1">
    <citation type="submission" date="2014-08" db="EMBL/GenBank/DDBJ databases">
        <title>Draft genome sequences of Sphingobium herbicidovorans.</title>
        <authorList>
            <person name="Gan H.M."/>
            <person name="Gan H.Y."/>
            <person name="Savka M.A."/>
        </authorList>
    </citation>
    <scope>NUCLEOTIDE SEQUENCE [LARGE SCALE GENOMIC DNA]</scope>
    <source>
        <strain evidence="4">NBRC 16415</strain>
    </source>
</reference>
<dbReference type="AlphaFoldDB" id="A0A086P6J6"/>
<dbReference type="InterPro" id="IPR004045">
    <property type="entry name" value="Glutathione_S-Trfase_N"/>
</dbReference>
<dbReference type="GO" id="GO:0016740">
    <property type="term" value="F:transferase activity"/>
    <property type="evidence" value="ECO:0007669"/>
    <property type="project" value="UniProtKB-KW"/>
</dbReference>
<feature type="domain" description="GST C-terminal" evidence="3">
    <location>
        <begin position="91"/>
        <end position="209"/>
    </location>
</feature>
<dbReference type="PANTHER" id="PTHR44051">
    <property type="entry name" value="GLUTATHIONE S-TRANSFERASE-RELATED"/>
    <property type="match status" value="1"/>
</dbReference>
<evidence type="ECO:0000313" key="4">
    <source>
        <dbReference type="EMBL" id="KFG89014.1"/>
    </source>
</evidence>
<gene>
    <name evidence="4" type="ORF">BV98_003204</name>
</gene>
<dbReference type="SFLD" id="SFLDS00019">
    <property type="entry name" value="Glutathione_Transferase_(cytos"/>
    <property type="match status" value="1"/>
</dbReference>
<dbReference type="Pfam" id="PF00043">
    <property type="entry name" value="GST_C"/>
    <property type="match status" value="1"/>
</dbReference>
<dbReference type="STRING" id="76947.GCA_002080435_01510"/>
<dbReference type="InterPro" id="IPR010987">
    <property type="entry name" value="Glutathione-S-Trfase_C-like"/>
</dbReference>
<sequence>MTLQLFTWQTPNGRKISIMLEELGLGYELRPINILKDEQFSPDFLAKNPNNKIPVIVDPDGPGGEELVLFESGAILVYLAQKYRSELLPSDPRAQAITLQWLMFQMGGVGPMLGQLHHFRRYAQDQEYSLGRYQKEVERIYGVLNKRLQDSAYIAGDGYTIADIATYPWLARNPLHNIDLEKVPNLKRWYDHVGARPAVQRGMNIPEAG</sequence>
<name>A0A086P6J6_SPHHM</name>
<dbReference type="SFLD" id="SFLDG01151">
    <property type="entry name" value="Main.2:_Nu-like"/>
    <property type="match status" value="1"/>
</dbReference>
<dbReference type="CDD" id="cd03048">
    <property type="entry name" value="GST_N_Ure2p_like"/>
    <property type="match status" value="1"/>
</dbReference>
<dbReference type="InterPro" id="IPR036282">
    <property type="entry name" value="Glutathione-S-Trfase_C_sf"/>
</dbReference>
<keyword evidence="5" id="KW-1185">Reference proteome</keyword>
<dbReference type="InterPro" id="IPR004046">
    <property type="entry name" value="GST_C"/>
</dbReference>
<dbReference type="PATRIC" id="fig|1219045.3.peg.3253"/>
<dbReference type="InterPro" id="IPR036249">
    <property type="entry name" value="Thioredoxin-like_sf"/>
</dbReference>
<dbReference type="SUPFAM" id="SSF47616">
    <property type="entry name" value="GST C-terminal domain-like"/>
    <property type="match status" value="1"/>
</dbReference>
<dbReference type="OrthoDB" id="9803562at2"/>
<evidence type="ECO:0000313" key="5">
    <source>
        <dbReference type="Proteomes" id="UP000024284"/>
    </source>
</evidence>
<comment type="caution">
    <text evidence="4">The sequence shown here is derived from an EMBL/GenBank/DDBJ whole genome shotgun (WGS) entry which is preliminary data.</text>
</comment>
<dbReference type="Gene3D" id="1.20.1050.10">
    <property type="match status" value="1"/>
</dbReference>
<dbReference type="PROSITE" id="PS50405">
    <property type="entry name" value="GST_CTER"/>
    <property type="match status" value="1"/>
</dbReference>
<proteinExistence type="inferred from homology"/>
<dbReference type="SFLD" id="SFLDG00358">
    <property type="entry name" value="Main_(cytGST)"/>
    <property type="match status" value="1"/>
</dbReference>
<dbReference type="Pfam" id="PF02798">
    <property type="entry name" value="GST_N"/>
    <property type="match status" value="1"/>
</dbReference>
<evidence type="ECO:0000256" key="1">
    <source>
        <dbReference type="RuleBase" id="RU003494"/>
    </source>
</evidence>
<dbReference type="PROSITE" id="PS50404">
    <property type="entry name" value="GST_NTER"/>
    <property type="match status" value="1"/>
</dbReference>
<evidence type="ECO:0000259" key="2">
    <source>
        <dbReference type="PROSITE" id="PS50404"/>
    </source>
</evidence>
<dbReference type="eggNOG" id="COG0625">
    <property type="taxonomic scope" value="Bacteria"/>
</dbReference>
<dbReference type="PANTHER" id="PTHR44051:SF8">
    <property type="entry name" value="GLUTATHIONE S-TRANSFERASE GSTA"/>
    <property type="match status" value="1"/>
</dbReference>
<dbReference type="EMBL" id="JFZA02000041">
    <property type="protein sequence ID" value="KFG89014.1"/>
    <property type="molecule type" value="Genomic_DNA"/>
</dbReference>
<evidence type="ECO:0000259" key="3">
    <source>
        <dbReference type="PROSITE" id="PS50405"/>
    </source>
</evidence>